<proteinExistence type="predicted"/>
<evidence type="ECO:0000256" key="3">
    <source>
        <dbReference type="ARBA" id="ARBA00004763"/>
    </source>
</evidence>
<dbReference type="CDD" id="cd00739">
    <property type="entry name" value="DHPS"/>
    <property type="match status" value="1"/>
</dbReference>
<dbReference type="RefSeq" id="WP_116849696.1">
    <property type="nucleotide sequence ID" value="NZ_QTJU01000014.1"/>
</dbReference>
<evidence type="ECO:0000256" key="7">
    <source>
        <dbReference type="ARBA" id="ARBA00022842"/>
    </source>
</evidence>
<evidence type="ECO:0000256" key="8">
    <source>
        <dbReference type="ARBA" id="ARBA00022909"/>
    </source>
</evidence>
<dbReference type="AlphaFoldDB" id="A0A3E1ND00"/>
<reference evidence="10 11" key="1">
    <citation type="submission" date="2018-08" db="EMBL/GenBank/DDBJ databases">
        <title>Chitinophagaceae sp. K23C18032701, a novel bacterium isolated from forest soil.</title>
        <authorList>
            <person name="Wang C."/>
        </authorList>
    </citation>
    <scope>NUCLEOTIDE SEQUENCE [LARGE SCALE GENOMIC DNA]</scope>
    <source>
        <strain evidence="10 11">K23C18032701</strain>
    </source>
</reference>
<dbReference type="GO" id="GO:0004156">
    <property type="term" value="F:dihydropteroate synthase activity"/>
    <property type="evidence" value="ECO:0007669"/>
    <property type="project" value="UniProtKB-EC"/>
</dbReference>
<keyword evidence="11" id="KW-1185">Reference proteome</keyword>
<dbReference type="GO" id="GO:0046654">
    <property type="term" value="P:tetrahydrofolate biosynthetic process"/>
    <property type="evidence" value="ECO:0007669"/>
    <property type="project" value="TreeGrafter"/>
</dbReference>
<sequence length="276" mass="29696">MFTINCSGRLLSLHQPVVMGIINTTPDSFYGNSRIATIDAAVTQAGKMLSAGAAILDLGGQSTRPGLPQVNAEEEADRVVPVIEAIHRAFPDAIISADTYYAHVAREAVKAGAAMINDISGGLLDEAMLLTAGALQVPYICMHMKGSPENMQQLASYEDVTSEVIDYFIERTEACRLAGINDVIIDPGYGFAKTYAHNFRLLQQLPLFSVLQRPVLVGISRKSTIYRTLGISAEEALNGTTVLNTIALMGGAHILRVHDVKQAREAITLVQAVQQS</sequence>
<dbReference type="InterPro" id="IPR006390">
    <property type="entry name" value="DHP_synth_dom"/>
</dbReference>
<evidence type="ECO:0000256" key="6">
    <source>
        <dbReference type="ARBA" id="ARBA00022723"/>
    </source>
</evidence>
<organism evidence="10 11">
    <name type="scientific">Deminuibacter soli</name>
    <dbReference type="NCBI Taxonomy" id="2291815"/>
    <lineage>
        <taxon>Bacteria</taxon>
        <taxon>Pseudomonadati</taxon>
        <taxon>Bacteroidota</taxon>
        <taxon>Chitinophagia</taxon>
        <taxon>Chitinophagales</taxon>
        <taxon>Chitinophagaceae</taxon>
        <taxon>Deminuibacter</taxon>
    </lineage>
</organism>
<feature type="domain" description="Pterin-binding" evidence="9">
    <location>
        <begin position="16"/>
        <end position="268"/>
    </location>
</feature>
<accession>A0A3E1ND00</accession>
<evidence type="ECO:0000256" key="4">
    <source>
        <dbReference type="ARBA" id="ARBA00012458"/>
    </source>
</evidence>
<keyword evidence="5 10" id="KW-0808">Transferase</keyword>
<evidence type="ECO:0000256" key="5">
    <source>
        <dbReference type="ARBA" id="ARBA00022679"/>
    </source>
</evidence>
<name>A0A3E1ND00_9BACT</name>
<dbReference type="SUPFAM" id="SSF51717">
    <property type="entry name" value="Dihydropteroate synthetase-like"/>
    <property type="match status" value="1"/>
</dbReference>
<comment type="cofactor">
    <cofactor evidence="2">
        <name>Mg(2+)</name>
        <dbReference type="ChEBI" id="CHEBI:18420"/>
    </cofactor>
</comment>
<dbReference type="PROSITE" id="PS00793">
    <property type="entry name" value="DHPS_2"/>
    <property type="match status" value="1"/>
</dbReference>
<keyword evidence="7" id="KW-0460">Magnesium</keyword>
<dbReference type="OrthoDB" id="9811744at2"/>
<dbReference type="Pfam" id="PF00809">
    <property type="entry name" value="Pterin_bind"/>
    <property type="match status" value="1"/>
</dbReference>
<comment type="pathway">
    <text evidence="3">Cofactor biosynthesis; tetrahydrofolate biosynthesis; 7,8-dihydrofolate from 2-amino-4-hydroxy-6-hydroxymethyl-7,8-dihydropteridine diphosphate and 4-aminobenzoate: step 1/2.</text>
</comment>
<protein>
    <recommendedName>
        <fullName evidence="4">dihydropteroate synthase</fullName>
        <ecNumber evidence="4">2.5.1.15</ecNumber>
    </recommendedName>
</protein>
<dbReference type="EMBL" id="QTJU01000014">
    <property type="protein sequence ID" value="RFM25866.1"/>
    <property type="molecule type" value="Genomic_DNA"/>
</dbReference>
<dbReference type="GO" id="GO:0005829">
    <property type="term" value="C:cytosol"/>
    <property type="evidence" value="ECO:0007669"/>
    <property type="project" value="TreeGrafter"/>
</dbReference>
<dbReference type="PANTHER" id="PTHR20941:SF1">
    <property type="entry name" value="FOLIC ACID SYNTHESIS PROTEIN FOL1"/>
    <property type="match status" value="1"/>
</dbReference>
<keyword evidence="8" id="KW-0289">Folate biosynthesis</keyword>
<dbReference type="InterPro" id="IPR045031">
    <property type="entry name" value="DHP_synth-like"/>
</dbReference>
<comment type="catalytic activity">
    <reaction evidence="1">
        <text>(7,8-dihydropterin-6-yl)methyl diphosphate + 4-aminobenzoate = 7,8-dihydropteroate + diphosphate</text>
        <dbReference type="Rhea" id="RHEA:19949"/>
        <dbReference type="ChEBI" id="CHEBI:17836"/>
        <dbReference type="ChEBI" id="CHEBI:17839"/>
        <dbReference type="ChEBI" id="CHEBI:33019"/>
        <dbReference type="ChEBI" id="CHEBI:72950"/>
        <dbReference type="EC" id="2.5.1.15"/>
    </reaction>
</comment>
<keyword evidence="6" id="KW-0479">Metal-binding</keyword>
<evidence type="ECO:0000313" key="11">
    <source>
        <dbReference type="Proteomes" id="UP000261284"/>
    </source>
</evidence>
<evidence type="ECO:0000256" key="2">
    <source>
        <dbReference type="ARBA" id="ARBA00001946"/>
    </source>
</evidence>
<dbReference type="InterPro" id="IPR000489">
    <property type="entry name" value="Pterin-binding_dom"/>
</dbReference>
<dbReference type="GO" id="GO:0046656">
    <property type="term" value="P:folic acid biosynthetic process"/>
    <property type="evidence" value="ECO:0007669"/>
    <property type="project" value="UniProtKB-KW"/>
</dbReference>
<evidence type="ECO:0000259" key="9">
    <source>
        <dbReference type="PROSITE" id="PS50972"/>
    </source>
</evidence>
<dbReference type="PANTHER" id="PTHR20941">
    <property type="entry name" value="FOLATE SYNTHESIS PROTEINS"/>
    <property type="match status" value="1"/>
</dbReference>
<dbReference type="GO" id="GO:0046872">
    <property type="term" value="F:metal ion binding"/>
    <property type="evidence" value="ECO:0007669"/>
    <property type="project" value="UniProtKB-KW"/>
</dbReference>
<comment type="caution">
    <text evidence="10">The sequence shown here is derived from an EMBL/GenBank/DDBJ whole genome shotgun (WGS) entry which is preliminary data.</text>
</comment>
<dbReference type="PROSITE" id="PS50972">
    <property type="entry name" value="PTERIN_BINDING"/>
    <property type="match status" value="1"/>
</dbReference>
<evidence type="ECO:0000313" key="10">
    <source>
        <dbReference type="EMBL" id="RFM25866.1"/>
    </source>
</evidence>
<dbReference type="InterPro" id="IPR011005">
    <property type="entry name" value="Dihydropteroate_synth-like_sf"/>
</dbReference>
<dbReference type="NCBIfam" id="TIGR01496">
    <property type="entry name" value="DHPS"/>
    <property type="match status" value="1"/>
</dbReference>
<dbReference type="Proteomes" id="UP000261284">
    <property type="component" value="Unassembled WGS sequence"/>
</dbReference>
<dbReference type="EC" id="2.5.1.15" evidence="4"/>
<gene>
    <name evidence="10" type="primary">folP</name>
    <name evidence="10" type="ORF">DXN05_23180</name>
</gene>
<evidence type="ECO:0000256" key="1">
    <source>
        <dbReference type="ARBA" id="ARBA00000012"/>
    </source>
</evidence>
<dbReference type="Gene3D" id="3.20.20.20">
    <property type="entry name" value="Dihydropteroate synthase-like"/>
    <property type="match status" value="1"/>
</dbReference>